<proteinExistence type="predicted"/>
<organism evidence="3 4">
    <name type="scientific">Vulgatibacter incomptus</name>
    <dbReference type="NCBI Taxonomy" id="1391653"/>
    <lineage>
        <taxon>Bacteria</taxon>
        <taxon>Pseudomonadati</taxon>
        <taxon>Myxococcota</taxon>
        <taxon>Myxococcia</taxon>
        <taxon>Myxococcales</taxon>
        <taxon>Cystobacterineae</taxon>
        <taxon>Vulgatibacteraceae</taxon>
        <taxon>Vulgatibacter</taxon>
    </lineage>
</organism>
<dbReference type="AlphaFoldDB" id="A0A0K1PB98"/>
<dbReference type="Proteomes" id="UP000055590">
    <property type="component" value="Chromosome"/>
</dbReference>
<evidence type="ECO:0000313" key="4">
    <source>
        <dbReference type="Proteomes" id="UP000055590"/>
    </source>
</evidence>
<feature type="region of interest" description="Disordered" evidence="1">
    <location>
        <begin position="211"/>
        <end position="246"/>
    </location>
</feature>
<reference evidence="3 4" key="1">
    <citation type="submission" date="2015-08" db="EMBL/GenBank/DDBJ databases">
        <authorList>
            <person name="Babu N.S."/>
            <person name="Beckwith C.J."/>
            <person name="Beseler K.G."/>
            <person name="Brison A."/>
            <person name="Carone J.V."/>
            <person name="Caskin T.P."/>
            <person name="Diamond M."/>
            <person name="Durham M.E."/>
            <person name="Foxe J.M."/>
            <person name="Go M."/>
            <person name="Henderson B.A."/>
            <person name="Jones I.B."/>
            <person name="McGettigan J.A."/>
            <person name="Micheletti S.J."/>
            <person name="Nasrallah M.E."/>
            <person name="Ortiz D."/>
            <person name="Piller C.R."/>
            <person name="Privatt S.R."/>
            <person name="Schneider S.L."/>
            <person name="Sharp S."/>
            <person name="Smith T.C."/>
            <person name="Stanton J.D."/>
            <person name="Ullery H.E."/>
            <person name="Wilson R.J."/>
            <person name="Serrano M.G."/>
            <person name="Buck G."/>
            <person name="Lee V."/>
            <person name="Wang Y."/>
            <person name="Carvalho R."/>
            <person name="Voegtly L."/>
            <person name="Shi R."/>
            <person name="Duckworth R."/>
            <person name="Johnson A."/>
            <person name="Loviza R."/>
            <person name="Walstead R."/>
            <person name="Shah Z."/>
            <person name="Kiflezghi M."/>
            <person name="Wade K."/>
            <person name="Ball S.L."/>
            <person name="Bradley K.W."/>
            <person name="Asai D.J."/>
            <person name="Bowman C.A."/>
            <person name="Russell D.A."/>
            <person name="Pope W.H."/>
            <person name="Jacobs-Sera D."/>
            <person name="Hendrix R.W."/>
            <person name="Hatfull G.F."/>
        </authorList>
    </citation>
    <scope>NUCLEOTIDE SEQUENCE [LARGE SCALE GENOMIC DNA]</scope>
    <source>
        <strain evidence="3 4">DSM 27710</strain>
    </source>
</reference>
<keyword evidence="4" id="KW-1185">Reference proteome</keyword>
<feature type="chain" id="PRO_5005465355" description="Lipoprotein" evidence="2">
    <location>
        <begin position="21"/>
        <end position="246"/>
    </location>
</feature>
<evidence type="ECO:0008006" key="5">
    <source>
        <dbReference type="Google" id="ProtNLM"/>
    </source>
</evidence>
<sequence length="246" mass="26009">MRGRIAVATLCALASVLALSACRGGKPGADCKSSDDCALGLTCFAATCQELGKPSGTIAWYVIPPAASGLLPAAFPGQDGPLDLSLCASSISGSLDFKGRARLVVSGALESLPGVPERQELVVGETFTLPLAAGSWRLTFYPLADPTRSPPIVKEVKLAPCESLRLSPIEAIPDVRTARLRLVVDPLRDPRPRCGAWVRILSVSGEPLSQRLERRSPRTAFARTSFSSSRFGLRRPPARSRSGSAT</sequence>
<accession>A0A0K1PB98</accession>
<dbReference type="PROSITE" id="PS51257">
    <property type="entry name" value="PROKAR_LIPOPROTEIN"/>
    <property type="match status" value="1"/>
</dbReference>
<evidence type="ECO:0000313" key="3">
    <source>
        <dbReference type="EMBL" id="AKU90399.1"/>
    </source>
</evidence>
<dbReference type="EMBL" id="CP012332">
    <property type="protein sequence ID" value="AKU90399.1"/>
    <property type="molecule type" value="Genomic_DNA"/>
</dbReference>
<keyword evidence="2" id="KW-0732">Signal</keyword>
<feature type="compositionally biased region" description="Low complexity" evidence="1">
    <location>
        <begin position="218"/>
        <end position="231"/>
    </location>
</feature>
<protein>
    <recommendedName>
        <fullName evidence="5">Lipoprotein</fullName>
    </recommendedName>
</protein>
<feature type="signal peptide" evidence="2">
    <location>
        <begin position="1"/>
        <end position="20"/>
    </location>
</feature>
<evidence type="ECO:0000256" key="1">
    <source>
        <dbReference type="SAM" id="MobiDB-lite"/>
    </source>
</evidence>
<dbReference type="KEGG" id="vin:AKJ08_0786"/>
<gene>
    <name evidence="3" type="ORF">AKJ08_0786</name>
</gene>
<dbReference type="RefSeq" id="WP_050724850.1">
    <property type="nucleotide sequence ID" value="NZ_CP012332.1"/>
</dbReference>
<evidence type="ECO:0000256" key="2">
    <source>
        <dbReference type="SAM" id="SignalP"/>
    </source>
</evidence>
<dbReference type="STRING" id="1391653.AKJ08_0786"/>
<name>A0A0K1PB98_9BACT</name>